<organism evidence="2 3">
    <name type="scientific">Euplotes crassus</name>
    <dbReference type="NCBI Taxonomy" id="5936"/>
    <lineage>
        <taxon>Eukaryota</taxon>
        <taxon>Sar</taxon>
        <taxon>Alveolata</taxon>
        <taxon>Ciliophora</taxon>
        <taxon>Intramacronucleata</taxon>
        <taxon>Spirotrichea</taxon>
        <taxon>Hypotrichia</taxon>
        <taxon>Euplotida</taxon>
        <taxon>Euplotidae</taxon>
        <taxon>Moneuplotes</taxon>
    </lineage>
</organism>
<sequence length="246" mass="28041">MILIFLLDVGCSCECQYCDTLIKPAPGVACGLSKGMQGFLFYTKAGLFGLFFMIVGTISFIFMYFLKKNLNFYYKQIRVKILVLLTMSAIYFFGTSTFSIRESIYGRIVSDIMREFMNEPDNKTGTLISLFAAVIVQITFIIYVYLSLTLVDFKQYLQDITGGYGLKDRYTECSIFLYQRKQSARTQASLIDAEDSTSSQINALLGQNRDSQCVWDCCSVLSEADDEYKQNYEEIAQKELAYRSSV</sequence>
<keyword evidence="1" id="KW-1133">Transmembrane helix</keyword>
<evidence type="ECO:0000256" key="1">
    <source>
        <dbReference type="SAM" id="Phobius"/>
    </source>
</evidence>
<proteinExistence type="predicted"/>
<keyword evidence="1" id="KW-0812">Transmembrane</keyword>
<keyword evidence="3" id="KW-1185">Reference proteome</keyword>
<protein>
    <submittedName>
        <fullName evidence="2">Uncharacterized protein</fullName>
    </submittedName>
</protein>
<feature type="transmembrane region" description="Helical" evidence="1">
    <location>
        <begin position="39"/>
        <end position="65"/>
    </location>
</feature>
<comment type="caution">
    <text evidence="2">The sequence shown here is derived from an EMBL/GenBank/DDBJ whole genome shotgun (WGS) entry which is preliminary data.</text>
</comment>
<feature type="transmembrane region" description="Helical" evidence="1">
    <location>
        <begin position="77"/>
        <end position="94"/>
    </location>
</feature>
<accession>A0AAD1ULB9</accession>
<dbReference type="AlphaFoldDB" id="A0AAD1ULB9"/>
<feature type="transmembrane region" description="Helical" evidence="1">
    <location>
        <begin position="127"/>
        <end position="146"/>
    </location>
</feature>
<gene>
    <name evidence="2" type="ORF">ECRASSUSDP1_LOCUS12821</name>
</gene>
<evidence type="ECO:0000313" key="3">
    <source>
        <dbReference type="Proteomes" id="UP001295684"/>
    </source>
</evidence>
<name>A0AAD1ULB9_EUPCR</name>
<dbReference type="EMBL" id="CAMPGE010012737">
    <property type="protein sequence ID" value="CAI2371498.1"/>
    <property type="molecule type" value="Genomic_DNA"/>
</dbReference>
<reference evidence="2" key="1">
    <citation type="submission" date="2023-07" db="EMBL/GenBank/DDBJ databases">
        <authorList>
            <consortium name="AG Swart"/>
            <person name="Singh M."/>
            <person name="Singh A."/>
            <person name="Seah K."/>
            <person name="Emmerich C."/>
        </authorList>
    </citation>
    <scope>NUCLEOTIDE SEQUENCE</scope>
    <source>
        <strain evidence="2">DP1</strain>
    </source>
</reference>
<evidence type="ECO:0000313" key="2">
    <source>
        <dbReference type="EMBL" id="CAI2371498.1"/>
    </source>
</evidence>
<dbReference type="Proteomes" id="UP001295684">
    <property type="component" value="Unassembled WGS sequence"/>
</dbReference>
<keyword evidence="1" id="KW-0472">Membrane</keyword>